<dbReference type="InterPro" id="IPR002539">
    <property type="entry name" value="MaoC-like_dom"/>
</dbReference>
<protein>
    <submittedName>
        <fullName evidence="2">MaoC family dehydratase</fullName>
    </submittedName>
</protein>
<keyword evidence="3" id="KW-1185">Reference proteome</keyword>
<dbReference type="EMBL" id="CP060635">
    <property type="protein sequence ID" value="QNM10363.1"/>
    <property type="molecule type" value="Genomic_DNA"/>
</dbReference>
<dbReference type="SUPFAM" id="SSF54637">
    <property type="entry name" value="Thioesterase/thiol ester dehydrase-isomerase"/>
    <property type="match status" value="1"/>
</dbReference>
<name>A0A7G9GHT1_9FIRM</name>
<dbReference type="InterPro" id="IPR029069">
    <property type="entry name" value="HotDog_dom_sf"/>
</dbReference>
<evidence type="ECO:0000313" key="3">
    <source>
        <dbReference type="Proteomes" id="UP000515860"/>
    </source>
</evidence>
<organism evidence="2 3">
    <name type="scientific">Wansuia hejianensis</name>
    <dbReference type="NCBI Taxonomy" id="2763667"/>
    <lineage>
        <taxon>Bacteria</taxon>
        <taxon>Bacillati</taxon>
        <taxon>Bacillota</taxon>
        <taxon>Clostridia</taxon>
        <taxon>Lachnospirales</taxon>
        <taxon>Lachnospiraceae</taxon>
        <taxon>Wansuia</taxon>
    </lineage>
</organism>
<feature type="domain" description="MaoC-like" evidence="1">
    <location>
        <begin position="106"/>
        <end position="198"/>
    </location>
</feature>
<proteinExistence type="predicted"/>
<reference evidence="2 3" key="1">
    <citation type="submission" date="2020-08" db="EMBL/GenBank/DDBJ databases">
        <authorList>
            <person name="Liu C."/>
            <person name="Sun Q."/>
        </authorList>
    </citation>
    <scope>NUCLEOTIDE SEQUENCE [LARGE SCALE GENOMIC DNA]</scope>
    <source>
        <strain evidence="2 3">NSJ-29</strain>
    </source>
</reference>
<evidence type="ECO:0000259" key="1">
    <source>
        <dbReference type="Pfam" id="PF01575"/>
    </source>
</evidence>
<dbReference type="CDD" id="cd03449">
    <property type="entry name" value="R_hydratase"/>
    <property type="match status" value="1"/>
</dbReference>
<dbReference type="InterPro" id="IPR050965">
    <property type="entry name" value="UPF0336/Enoyl-CoA_hydratase"/>
</dbReference>
<sequence>MISVGIKYCGGCNPRYDRSRMVTELIKEFPGISFIYDTSVYCPLWITVNGCPVACGADTELPAKEVVRLTQPKDFFQLRTRLQALCTDASSSRIQHCSVGDTATLQKTFTFSDTAAFSRLTGDTNEIHIPSAVASQGLFHRPIVQGILVSSLLSALMGARLPGSGTILLEEHVEYLRPVFPGDTVTAEICFREYTEHKNFYTGTFTGTCTLEGGSLAVSATYRQMMSKHFFTVRPNPPQQEM</sequence>
<dbReference type="PANTHER" id="PTHR43437">
    <property type="entry name" value="HYDROXYACYL-THIOESTER DEHYDRATASE TYPE 2, MITOCHONDRIAL-RELATED"/>
    <property type="match status" value="1"/>
</dbReference>
<evidence type="ECO:0000313" key="2">
    <source>
        <dbReference type="EMBL" id="QNM10363.1"/>
    </source>
</evidence>
<dbReference type="Gene3D" id="3.10.129.10">
    <property type="entry name" value="Hotdog Thioesterase"/>
    <property type="match status" value="1"/>
</dbReference>
<dbReference type="KEGG" id="whj:H9Q79_08905"/>
<accession>A0A7G9GHT1</accession>
<dbReference type="RefSeq" id="WP_249329675.1">
    <property type="nucleotide sequence ID" value="NZ_CP060635.1"/>
</dbReference>
<dbReference type="PANTHER" id="PTHR43437:SF3">
    <property type="entry name" value="HYDROXYACYL-THIOESTER DEHYDRATASE TYPE 2, MITOCHONDRIAL"/>
    <property type="match status" value="1"/>
</dbReference>
<gene>
    <name evidence="2" type="ORF">H9Q79_08905</name>
</gene>
<dbReference type="GO" id="GO:0019171">
    <property type="term" value="F:(3R)-hydroxyacyl-[acyl-carrier-protein] dehydratase activity"/>
    <property type="evidence" value="ECO:0007669"/>
    <property type="project" value="TreeGrafter"/>
</dbReference>
<dbReference type="GO" id="GO:0006633">
    <property type="term" value="P:fatty acid biosynthetic process"/>
    <property type="evidence" value="ECO:0007669"/>
    <property type="project" value="TreeGrafter"/>
</dbReference>
<dbReference type="Pfam" id="PF01575">
    <property type="entry name" value="MaoC_dehydratas"/>
    <property type="match status" value="1"/>
</dbReference>
<dbReference type="Proteomes" id="UP000515860">
    <property type="component" value="Chromosome"/>
</dbReference>
<dbReference type="AlphaFoldDB" id="A0A7G9GHT1"/>